<evidence type="ECO:0000313" key="3">
    <source>
        <dbReference type="Proteomes" id="UP000199208"/>
    </source>
</evidence>
<accession>A0A1G5RZL4</accession>
<feature type="transmembrane region" description="Helical" evidence="1">
    <location>
        <begin position="89"/>
        <end position="105"/>
    </location>
</feature>
<keyword evidence="3" id="KW-1185">Reference proteome</keyword>
<keyword evidence="1" id="KW-1133">Transmembrane helix</keyword>
<sequence>MDQPLQKPVYDDTLKLIAILTMLIDHTGYLLFPDQIAWRLIGRLSFPIFAFLVARGSRLTRSQPRYLLRMLTYGLISQLPYSYFVPHGLNIFFTLAAGIALIFLVSRQNLAIKLLALPILASTWVVDYSYGLYGLLLILAFHFFYDKPALMAVSFTGLSWYYWMTTHVSIQALAMAALPFIYSTPHTGIRLPKHVGYLFYPVHIIILLSIKGLLGPG</sequence>
<organism evidence="2 3">
    <name type="scientific">Acidaminobacter hydrogenoformans DSM 2784</name>
    <dbReference type="NCBI Taxonomy" id="1120920"/>
    <lineage>
        <taxon>Bacteria</taxon>
        <taxon>Bacillati</taxon>
        <taxon>Bacillota</taxon>
        <taxon>Clostridia</taxon>
        <taxon>Peptostreptococcales</taxon>
        <taxon>Acidaminobacteraceae</taxon>
        <taxon>Acidaminobacter</taxon>
    </lineage>
</organism>
<keyword evidence="1" id="KW-0472">Membrane</keyword>
<dbReference type="EMBL" id="FMWL01000005">
    <property type="protein sequence ID" value="SCZ78901.1"/>
    <property type="molecule type" value="Genomic_DNA"/>
</dbReference>
<protein>
    <submittedName>
        <fullName evidence="2">TraX protein</fullName>
    </submittedName>
</protein>
<feature type="transmembrane region" description="Helical" evidence="1">
    <location>
        <begin position="194"/>
        <end position="214"/>
    </location>
</feature>
<name>A0A1G5RZL4_9FIRM</name>
<feature type="transmembrane region" description="Helical" evidence="1">
    <location>
        <begin position="117"/>
        <end position="145"/>
    </location>
</feature>
<feature type="transmembrane region" description="Helical" evidence="1">
    <location>
        <begin position="160"/>
        <end position="182"/>
    </location>
</feature>
<proteinExistence type="predicted"/>
<dbReference type="AlphaFoldDB" id="A0A1G5RZL4"/>
<evidence type="ECO:0000256" key="1">
    <source>
        <dbReference type="SAM" id="Phobius"/>
    </source>
</evidence>
<dbReference type="RefSeq" id="WP_092590262.1">
    <property type="nucleotide sequence ID" value="NZ_FMWL01000005.1"/>
</dbReference>
<keyword evidence="1" id="KW-0812">Transmembrane</keyword>
<dbReference type="InterPro" id="IPR008875">
    <property type="entry name" value="TraX"/>
</dbReference>
<reference evidence="2 3" key="1">
    <citation type="submission" date="2016-10" db="EMBL/GenBank/DDBJ databases">
        <authorList>
            <person name="de Groot N.N."/>
        </authorList>
    </citation>
    <scope>NUCLEOTIDE SEQUENCE [LARGE SCALE GENOMIC DNA]</scope>
    <source>
        <strain evidence="2 3">DSM 2784</strain>
    </source>
</reference>
<dbReference type="Pfam" id="PF05857">
    <property type="entry name" value="TraX"/>
    <property type="match status" value="1"/>
</dbReference>
<dbReference type="OrthoDB" id="9781069at2"/>
<gene>
    <name evidence="2" type="ORF">SAMN03080599_01498</name>
</gene>
<evidence type="ECO:0000313" key="2">
    <source>
        <dbReference type="EMBL" id="SCZ78901.1"/>
    </source>
</evidence>
<dbReference type="Proteomes" id="UP000199208">
    <property type="component" value="Unassembled WGS sequence"/>
</dbReference>